<accession>A0A9P5XHE4</accession>
<feature type="non-terminal residue" evidence="1">
    <location>
        <position position="383"/>
    </location>
</feature>
<sequence>MTGPFSYTFKSDLAYFFSPSTLEKLDVIRFYCHHGQPDISPLISNAIVGLGKAKKMPKKLDICGVPLSSEAFYTAIALPPLRAVSIDVQRFNMSAFSGFNPERTFDTLDIHSYLLPNGAERGSSLERCFHSRILKQFNSRELTRFQFFGGPLRLTPQDLCSAFEILIGDRDYAKLEFIEFQGNHESEDPISEEILQSYICSFSDAFHVICLPGTYGQPRFPHLRFITLTNALVDLSDEEFDIVGQALPNLTTFVVSNQRGGRKGWPRTTLIGFWFLAQHCPNLERFSIWMNAILNSAKLCALAGLGELEKQVAERRVFEIVARTKLERMQTIDVGDSLIENSIVVTRFFSFLAPNVRSVHFNRQYNTREVNTLWAHVNSQIRI</sequence>
<dbReference type="SUPFAM" id="SSF52047">
    <property type="entry name" value="RNI-like"/>
    <property type="match status" value="1"/>
</dbReference>
<evidence type="ECO:0000313" key="2">
    <source>
        <dbReference type="Proteomes" id="UP000807342"/>
    </source>
</evidence>
<dbReference type="AlphaFoldDB" id="A0A9P5XHE4"/>
<dbReference type="InterPro" id="IPR032675">
    <property type="entry name" value="LRR_dom_sf"/>
</dbReference>
<keyword evidence="2" id="KW-1185">Reference proteome</keyword>
<organism evidence="1 2">
    <name type="scientific">Macrolepiota fuliginosa MF-IS2</name>
    <dbReference type="NCBI Taxonomy" id="1400762"/>
    <lineage>
        <taxon>Eukaryota</taxon>
        <taxon>Fungi</taxon>
        <taxon>Dikarya</taxon>
        <taxon>Basidiomycota</taxon>
        <taxon>Agaricomycotina</taxon>
        <taxon>Agaricomycetes</taxon>
        <taxon>Agaricomycetidae</taxon>
        <taxon>Agaricales</taxon>
        <taxon>Agaricineae</taxon>
        <taxon>Agaricaceae</taxon>
        <taxon>Macrolepiota</taxon>
    </lineage>
</organism>
<dbReference type="Proteomes" id="UP000807342">
    <property type="component" value="Unassembled WGS sequence"/>
</dbReference>
<comment type="caution">
    <text evidence="1">The sequence shown here is derived from an EMBL/GenBank/DDBJ whole genome shotgun (WGS) entry which is preliminary data.</text>
</comment>
<reference evidence="1" key="1">
    <citation type="submission" date="2020-11" db="EMBL/GenBank/DDBJ databases">
        <authorList>
            <consortium name="DOE Joint Genome Institute"/>
            <person name="Ahrendt S."/>
            <person name="Riley R."/>
            <person name="Andreopoulos W."/>
            <person name="Labutti K."/>
            <person name="Pangilinan J."/>
            <person name="Ruiz-Duenas F.J."/>
            <person name="Barrasa J.M."/>
            <person name="Sanchez-Garcia M."/>
            <person name="Camarero S."/>
            <person name="Miyauchi S."/>
            <person name="Serrano A."/>
            <person name="Linde D."/>
            <person name="Babiker R."/>
            <person name="Drula E."/>
            <person name="Ayuso-Fernandez I."/>
            <person name="Pacheco R."/>
            <person name="Padilla G."/>
            <person name="Ferreira P."/>
            <person name="Barriuso J."/>
            <person name="Kellner H."/>
            <person name="Castanera R."/>
            <person name="Alfaro M."/>
            <person name="Ramirez L."/>
            <person name="Pisabarro A.G."/>
            <person name="Kuo A."/>
            <person name="Tritt A."/>
            <person name="Lipzen A."/>
            <person name="He G."/>
            <person name="Yan M."/>
            <person name="Ng V."/>
            <person name="Cullen D."/>
            <person name="Martin F."/>
            <person name="Rosso M.-N."/>
            <person name="Henrissat B."/>
            <person name="Hibbett D."/>
            <person name="Martinez A.T."/>
            <person name="Grigoriev I.V."/>
        </authorList>
    </citation>
    <scope>NUCLEOTIDE SEQUENCE</scope>
    <source>
        <strain evidence="1">MF-IS2</strain>
    </source>
</reference>
<gene>
    <name evidence="1" type="ORF">P691DRAFT_808995</name>
</gene>
<dbReference type="Gene3D" id="3.80.10.10">
    <property type="entry name" value="Ribonuclease Inhibitor"/>
    <property type="match status" value="1"/>
</dbReference>
<dbReference type="EMBL" id="MU151093">
    <property type="protein sequence ID" value="KAF9450973.1"/>
    <property type="molecule type" value="Genomic_DNA"/>
</dbReference>
<proteinExistence type="predicted"/>
<feature type="non-terminal residue" evidence="1">
    <location>
        <position position="1"/>
    </location>
</feature>
<evidence type="ECO:0000313" key="1">
    <source>
        <dbReference type="EMBL" id="KAF9450973.1"/>
    </source>
</evidence>
<protein>
    <submittedName>
        <fullName evidence="1">Uncharacterized protein</fullName>
    </submittedName>
</protein>
<name>A0A9P5XHE4_9AGAR</name>